<proteinExistence type="predicted"/>
<evidence type="ECO:0000259" key="1">
    <source>
        <dbReference type="Pfam" id="PF01370"/>
    </source>
</evidence>
<dbReference type="InterPro" id="IPR050177">
    <property type="entry name" value="Lipid_A_modif_metabolic_enz"/>
</dbReference>
<evidence type="ECO:0000313" key="3">
    <source>
        <dbReference type="Proteomes" id="UP000076400"/>
    </source>
</evidence>
<sequence length="280" mass="30113">MSQTCLVTGGAGFVGRQILRALAERDIRLRLVLREGQPPPDVPVERIIRTPDLFAESAAWWRDACVAVDIIVHAAWYAKPGRYLEAAENLACLSGTLALAQGAADAGVGRFVGLGTCFEYDLAGVAPADVAPLAVDAPLRPRTLYAATKAASYLALQAFFAGQPAGFAWCRLFYLYGEGEDERRFVPYLRRCLADGVPADLTEGSQVRDYLDVRDAGAQIAEAALSDRQGALNICSGVPVSLRALAERLADAQGRRDLLRFGARPTPPHDPPYVVGIPSF</sequence>
<dbReference type="Proteomes" id="UP000076400">
    <property type="component" value="Unassembled WGS sequence"/>
</dbReference>
<dbReference type="AlphaFoldDB" id="A0A154WF92"/>
<gene>
    <name evidence="2" type="ORF">AUP43_05175</name>
</gene>
<dbReference type="EMBL" id="LPXN01000046">
    <property type="protein sequence ID" value="KZD12198.1"/>
    <property type="molecule type" value="Genomic_DNA"/>
</dbReference>
<dbReference type="InterPro" id="IPR036291">
    <property type="entry name" value="NAD(P)-bd_dom_sf"/>
</dbReference>
<dbReference type="SUPFAM" id="SSF51735">
    <property type="entry name" value="NAD(P)-binding Rossmann-fold domains"/>
    <property type="match status" value="1"/>
</dbReference>
<feature type="domain" description="NAD-dependent epimerase/dehydratase" evidence="1">
    <location>
        <begin position="6"/>
        <end position="226"/>
    </location>
</feature>
<dbReference type="Gene3D" id="3.40.50.720">
    <property type="entry name" value="NAD(P)-binding Rossmann-like Domain"/>
    <property type="match status" value="1"/>
</dbReference>
<dbReference type="STRING" id="580166.AUP43_05175"/>
<reference evidence="2 3" key="1">
    <citation type="submission" date="2015-12" db="EMBL/GenBank/DDBJ databases">
        <title>Genome sequence of Oceanibaculum pacificum MCCC 1A02656.</title>
        <authorList>
            <person name="Lu L."/>
            <person name="Lai Q."/>
            <person name="Shao Z."/>
            <person name="Qian P."/>
        </authorList>
    </citation>
    <scope>NUCLEOTIDE SEQUENCE [LARGE SCALE GENOMIC DNA]</scope>
    <source>
        <strain evidence="2 3">MCCC 1A02656</strain>
    </source>
</reference>
<dbReference type="InterPro" id="IPR001509">
    <property type="entry name" value="Epimerase_deHydtase"/>
</dbReference>
<accession>A0A154WF92</accession>
<organism evidence="2 3">
    <name type="scientific">Oceanibaculum pacificum</name>
    <dbReference type="NCBI Taxonomy" id="580166"/>
    <lineage>
        <taxon>Bacteria</taxon>
        <taxon>Pseudomonadati</taxon>
        <taxon>Pseudomonadota</taxon>
        <taxon>Alphaproteobacteria</taxon>
        <taxon>Rhodospirillales</taxon>
        <taxon>Oceanibaculaceae</taxon>
        <taxon>Oceanibaculum</taxon>
    </lineage>
</organism>
<dbReference type="OrthoDB" id="7305551at2"/>
<protein>
    <submittedName>
        <fullName evidence="2">Oxidoreductase</fullName>
    </submittedName>
</protein>
<keyword evidence="3" id="KW-1185">Reference proteome</keyword>
<evidence type="ECO:0000313" key="2">
    <source>
        <dbReference type="EMBL" id="KZD12198.1"/>
    </source>
</evidence>
<dbReference type="PANTHER" id="PTHR43245:SF13">
    <property type="entry name" value="UDP-D-APIOSE_UDP-D-XYLOSE SYNTHASE 2"/>
    <property type="match status" value="1"/>
</dbReference>
<dbReference type="RefSeq" id="WP_067552958.1">
    <property type="nucleotide sequence ID" value="NZ_LPXN01000046.1"/>
</dbReference>
<comment type="caution">
    <text evidence="2">The sequence shown here is derived from an EMBL/GenBank/DDBJ whole genome shotgun (WGS) entry which is preliminary data.</text>
</comment>
<dbReference type="Pfam" id="PF01370">
    <property type="entry name" value="Epimerase"/>
    <property type="match status" value="1"/>
</dbReference>
<name>A0A154WF92_9PROT</name>
<dbReference type="PANTHER" id="PTHR43245">
    <property type="entry name" value="BIFUNCTIONAL POLYMYXIN RESISTANCE PROTEIN ARNA"/>
    <property type="match status" value="1"/>
</dbReference>